<comment type="subcellular location">
    <subcellularLocation>
        <location evidence="2">Mitochondrion matrix</location>
    </subcellularLocation>
</comment>
<evidence type="ECO:0000313" key="17">
    <source>
        <dbReference type="RefSeq" id="XP_032813288.1"/>
    </source>
</evidence>
<keyword evidence="11" id="KW-0482">Metalloprotease</keyword>
<comment type="similarity">
    <text evidence="3">Belongs to the peptidase M16 family. PreP subfamily.</text>
</comment>
<evidence type="ECO:0000256" key="14">
    <source>
        <dbReference type="ARBA" id="ARBA00032857"/>
    </source>
</evidence>
<evidence type="ECO:0000256" key="6">
    <source>
        <dbReference type="ARBA" id="ARBA00022670"/>
    </source>
</evidence>
<dbReference type="Pfam" id="PF22516">
    <property type="entry name" value="PreP_C"/>
    <property type="match status" value="1"/>
</dbReference>
<dbReference type="CTD" id="10531"/>
<evidence type="ECO:0000256" key="9">
    <source>
        <dbReference type="ARBA" id="ARBA00022833"/>
    </source>
</evidence>
<dbReference type="PANTHER" id="PTHR43016">
    <property type="entry name" value="PRESEQUENCE PROTEASE"/>
    <property type="match status" value="1"/>
</dbReference>
<evidence type="ECO:0000259" key="15">
    <source>
        <dbReference type="SMART" id="SM01264"/>
    </source>
</evidence>
<evidence type="ECO:0000256" key="3">
    <source>
        <dbReference type="ARBA" id="ARBA00007575"/>
    </source>
</evidence>
<comment type="cofactor">
    <cofactor evidence="1">
        <name>Zn(2+)</name>
        <dbReference type="ChEBI" id="CHEBI:29105"/>
    </cofactor>
</comment>
<dbReference type="Gene3D" id="3.30.830.10">
    <property type="entry name" value="Metalloenzyme, LuxS/M16 peptidase-like"/>
    <property type="match status" value="4"/>
</dbReference>
<dbReference type="InterPro" id="IPR007863">
    <property type="entry name" value="Peptidase_M16_C"/>
</dbReference>
<evidence type="ECO:0000256" key="12">
    <source>
        <dbReference type="ARBA" id="ARBA00023128"/>
    </source>
</evidence>
<dbReference type="GO" id="GO:0046872">
    <property type="term" value="F:metal ion binding"/>
    <property type="evidence" value="ECO:0007669"/>
    <property type="project" value="UniProtKB-KW"/>
</dbReference>
<dbReference type="InterPro" id="IPR055130">
    <property type="entry name" value="PreP_C"/>
</dbReference>
<evidence type="ECO:0000313" key="16">
    <source>
        <dbReference type="Proteomes" id="UP001318040"/>
    </source>
</evidence>
<accession>A0AAJ7TAT6</accession>
<evidence type="ECO:0000256" key="1">
    <source>
        <dbReference type="ARBA" id="ARBA00001947"/>
    </source>
</evidence>
<reference evidence="17" key="1">
    <citation type="submission" date="2025-08" db="UniProtKB">
        <authorList>
            <consortium name="RefSeq"/>
        </authorList>
    </citation>
    <scope>IDENTIFICATION</scope>
    <source>
        <tissue evidence="17">Sperm</tissue>
    </source>
</reference>
<sequence length="1038" mass="114615">MSYRLLRAQSGAWRRAWLGWSVRDTHGTAAAVKLAPGASERAQRLVVGQRLHGYSVQRVVPVPDLFLTAVVLRHDRTGAQHLHLARDDPNNLFSVQLATTPRDSTGVPHILEHVVLCGSRRFPCRDPFFKMLNRSLATFMNAFTASDYTMYPFSTQNPQDFRNLLSVYLDAVFFPRLLELDFWQEGWRLEHEDPKDPGTPLALRGVVFNEMKGAFADREQLFCQHAQNALQPEHTYGVVSGGHPVHIPELTWEGLRAFHAAHYHPSNAQFVTYGDLPLEPTLQQIEVEALRHFQRIQPDTAVPSQPRWSQPREVHVTCEADPLAPDPSKQTTVSVSFLLGDITDVFESFVLNVVSSLLVSGPSAPFYRALLESGMGSHYAPVTGYDGSTRDAAFGVGLQGVAPGDVERVTSAVHATIASVVRTGFEAERIEALLHKMELGLKHQGTNFGLTLATALASSWGHGGDPVEMLRVDAHVRRLRSLLTTEPSFLQDVVKRHLQDNPHRLTLAMTPDPGYAERQAEKEAETLRALAGGLSAEERERVHHKGLELLALQEGQEDVSFLPTLQVSDIDPQIPCTHTRLTWAERDVPVQVSEQPTNGVVSFRALLSLTAVPCDLQPLVPLFCHVLAKVGCGDMDYRQLSQWIDLRTGGLDASTSILPDHSQLDYYQQAVVLHSVCLDRNVAEMMQIWTDIFTGLRFVDAERLRTLVLMLTQELSNGVASNGHRYAMTSAAGSLSPAGQLGESLHGLAQVSLMKRVAEQQDLTPILNDLQRIALHLLHSGGLRCAVNATPAGVDSAVNAVCGFVRSVAEPGVGFGPAQPDITRLQQPLPYETEASDRTAHRTILTDPAFRPREMKTHFQMPFPVNFVTQCVRAVPFTHRDFASLRVLARLMSAKFLHREIREKGGAYGGGATIAHDTLAFYSYRDPGSLDTLAAFRRASEWACKGSFSERDVEEAKLSVFSAVDAPVAPGDKGMSLFLHGVSDSMRQQHRERLFAVTHASLTDTANRFLDPVNGPRAIVLLGPQNQDVSRDPSWISC</sequence>
<dbReference type="InterPro" id="IPR011249">
    <property type="entry name" value="Metalloenz_LuxS/M16"/>
</dbReference>
<evidence type="ECO:0000256" key="4">
    <source>
        <dbReference type="ARBA" id="ARBA00011853"/>
    </source>
</evidence>
<evidence type="ECO:0000256" key="7">
    <source>
        <dbReference type="ARBA" id="ARBA00022723"/>
    </source>
</evidence>
<keyword evidence="6 17" id="KW-0645">Protease</keyword>
<dbReference type="PANTHER" id="PTHR43016:SF13">
    <property type="entry name" value="PRESEQUENCE PROTEASE, MITOCHONDRIAL"/>
    <property type="match status" value="1"/>
</dbReference>
<evidence type="ECO:0000256" key="10">
    <source>
        <dbReference type="ARBA" id="ARBA00022946"/>
    </source>
</evidence>
<dbReference type="GO" id="GO:0005759">
    <property type="term" value="C:mitochondrial matrix"/>
    <property type="evidence" value="ECO:0007669"/>
    <property type="project" value="UniProtKB-SubCell"/>
</dbReference>
<feature type="domain" description="Peptidase M16C associated" evidence="15">
    <location>
        <begin position="509"/>
        <end position="757"/>
    </location>
</feature>
<dbReference type="Pfam" id="PF00675">
    <property type="entry name" value="Peptidase_M16"/>
    <property type="match status" value="1"/>
</dbReference>
<evidence type="ECO:0000256" key="2">
    <source>
        <dbReference type="ARBA" id="ARBA00004305"/>
    </source>
</evidence>
<evidence type="ECO:0000256" key="8">
    <source>
        <dbReference type="ARBA" id="ARBA00022801"/>
    </source>
</evidence>
<dbReference type="Proteomes" id="UP001318040">
    <property type="component" value="Chromosome 19"/>
</dbReference>
<keyword evidence="12" id="KW-0496">Mitochondrion</keyword>
<dbReference type="GO" id="GO:0004222">
    <property type="term" value="F:metalloendopeptidase activity"/>
    <property type="evidence" value="ECO:0007669"/>
    <property type="project" value="TreeGrafter"/>
</dbReference>
<organism evidence="16 17">
    <name type="scientific">Petromyzon marinus</name>
    <name type="common">Sea lamprey</name>
    <dbReference type="NCBI Taxonomy" id="7757"/>
    <lineage>
        <taxon>Eukaryota</taxon>
        <taxon>Metazoa</taxon>
        <taxon>Chordata</taxon>
        <taxon>Craniata</taxon>
        <taxon>Vertebrata</taxon>
        <taxon>Cyclostomata</taxon>
        <taxon>Hyperoartia</taxon>
        <taxon>Petromyzontiformes</taxon>
        <taxon>Petromyzontidae</taxon>
        <taxon>Petromyzon</taxon>
    </lineage>
</organism>
<protein>
    <recommendedName>
        <fullName evidence="5">Presequence protease, mitochondrial</fullName>
    </recommendedName>
    <alternativeName>
        <fullName evidence="14">Pitrilysin metalloproteinase 1</fullName>
    </alternativeName>
</protein>
<dbReference type="FunFam" id="3.30.830.10:FF:000013">
    <property type="entry name" value="Mitochondrial presequence protease"/>
    <property type="match status" value="1"/>
</dbReference>
<keyword evidence="10" id="KW-0809">Transit peptide</keyword>
<dbReference type="SUPFAM" id="SSF63411">
    <property type="entry name" value="LuxS/MPP-like metallohydrolase"/>
    <property type="match status" value="4"/>
</dbReference>
<dbReference type="FunFam" id="3.30.830.10:FF:000020">
    <property type="entry name" value="Mitochondrial presequence protease"/>
    <property type="match status" value="1"/>
</dbReference>
<dbReference type="InterPro" id="IPR011765">
    <property type="entry name" value="Pept_M16_N"/>
</dbReference>
<keyword evidence="8" id="KW-0378">Hydrolase</keyword>
<dbReference type="KEGG" id="pmrn:116943998"/>
<dbReference type="GeneID" id="116943998"/>
<evidence type="ECO:0000256" key="11">
    <source>
        <dbReference type="ARBA" id="ARBA00023049"/>
    </source>
</evidence>
<evidence type="ECO:0000256" key="5">
    <source>
        <dbReference type="ARBA" id="ARBA00020167"/>
    </source>
</evidence>
<name>A0AAJ7TAT6_PETMA</name>
<gene>
    <name evidence="17" type="primary">PITRM1</name>
</gene>
<dbReference type="AlphaFoldDB" id="A0AAJ7TAT6"/>
<proteinExistence type="inferred from homology"/>
<keyword evidence="13" id="KW-1015">Disulfide bond</keyword>
<keyword evidence="9" id="KW-0862">Zinc</keyword>
<dbReference type="SMART" id="SM01264">
    <property type="entry name" value="M16C_associated"/>
    <property type="match status" value="1"/>
</dbReference>
<dbReference type="GO" id="GO:0016485">
    <property type="term" value="P:protein processing"/>
    <property type="evidence" value="ECO:0007669"/>
    <property type="project" value="TreeGrafter"/>
</dbReference>
<dbReference type="Pfam" id="PF08367">
    <property type="entry name" value="M16C_assoc"/>
    <property type="match status" value="1"/>
</dbReference>
<dbReference type="RefSeq" id="XP_032813288.1">
    <property type="nucleotide sequence ID" value="XM_032957397.1"/>
</dbReference>
<dbReference type="FunFam" id="3.30.830.10:FF:000011">
    <property type="entry name" value="Presequence protease, mitochondrial"/>
    <property type="match status" value="1"/>
</dbReference>
<dbReference type="Pfam" id="PF05193">
    <property type="entry name" value="Peptidase_M16_C"/>
    <property type="match status" value="1"/>
</dbReference>
<dbReference type="FunFam" id="3.30.830.10:FF:000009">
    <property type="entry name" value="Presequence protease, mitochondrial"/>
    <property type="match status" value="1"/>
</dbReference>
<comment type="subunit">
    <text evidence="4">Monomer and homodimer; homodimerization is induced by binding of the substrate.</text>
</comment>
<evidence type="ECO:0000256" key="13">
    <source>
        <dbReference type="ARBA" id="ARBA00023157"/>
    </source>
</evidence>
<keyword evidence="16" id="KW-1185">Reference proteome</keyword>
<keyword evidence="7" id="KW-0479">Metal-binding</keyword>
<dbReference type="InterPro" id="IPR013578">
    <property type="entry name" value="Peptidase_M16C_assoc"/>
</dbReference>